<evidence type="ECO:0000256" key="10">
    <source>
        <dbReference type="ARBA" id="ARBA00030775"/>
    </source>
</evidence>
<protein>
    <recommendedName>
        <fullName evidence="2">Type II secretion system protein H</fullName>
    </recommendedName>
    <alternativeName>
        <fullName evidence="10">General secretion pathway protein H</fullName>
    </alternativeName>
</protein>
<name>A0A1H9YT24_THASX</name>
<dbReference type="NCBIfam" id="TIGR02532">
    <property type="entry name" value="IV_pilin_GFxxxE"/>
    <property type="match status" value="1"/>
</dbReference>
<organism evidence="13 14">
    <name type="scientific">Thalassotalea agarivorans</name>
    <name type="common">Thalassomonas agarivorans</name>
    <dbReference type="NCBI Taxonomy" id="349064"/>
    <lineage>
        <taxon>Bacteria</taxon>
        <taxon>Pseudomonadati</taxon>
        <taxon>Pseudomonadota</taxon>
        <taxon>Gammaproteobacteria</taxon>
        <taxon>Alteromonadales</taxon>
        <taxon>Colwelliaceae</taxon>
        <taxon>Thalassotalea</taxon>
    </lineage>
</organism>
<dbReference type="GO" id="GO:0005886">
    <property type="term" value="C:plasma membrane"/>
    <property type="evidence" value="ECO:0007669"/>
    <property type="project" value="UniProtKB-SubCell"/>
</dbReference>
<comment type="subcellular location">
    <subcellularLocation>
        <location evidence="1">Cell inner membrane</location>
        <topology evidence="1">Single-pass membrane protein</topology>
    </subcellularLocation>
</comment>
<dbReference type="SUPFAM" id="SSF54523">
    <property type="entry name" value="Pili subunits"/>
    <property type="match status" value="1"/>
</dbReference>
<keyword evidence="6 11" id="KW-0812">Transmembrane</keyword>
<feature type="domain" description="General secretion pathway GspH" evidence="12">
    <location>
        <begin position="53"/>
        <end position="172"/>
    </location>
</feature>
<dbReference type="GO" id="GO:0015627">
    <property type="term" value="C:type II protein secretion system complex"/>
    <property type="evidence" value="ECO:0007669"/>
    <property type="project" value="InterPro"/>
</dbReference>
<feature type="transmembrane region" description="Helical" evidence="11">
    <location>
        <begin position="20"/>
        <end position="40"/>
    </location>
</feature>
<keyword evidence="8 11" id="KW-0472">Membrane</keyword>
<dbReference type="RefSeq" id="WP_093327144.1">
    <property type="nucleotide sequence ID" value="NZ_AP027363.1"/>
</dbReference>
<evidence type="ECO:0000256" key="2">
    <source>
        <dbReference type="ARBA" id="ARBA00021549"/>
    </source>
</evidence>
<sequence length="197" mass="21433">MDNKTKTALTIQKRKGFTLVELIVSIGVVAIIAAIGLPALSNFLVKNRVDNEINSFQRVFLSARNEAINTGKFVTVCPLDANNTCSNNWGNEITVFSNSENSIANSIVYDNANDTEILIKEAINQSDTVVFTPNQLIYSPTGSLVIQVSGTIVYCPEDKTEFNRGIEVSTSGRVLTTKDYDKDGDNETRAGTALTCV</sequence>
<dbReference type="InterPro" id="IPR045584">
    <property type="entry name" value="Pilin-like"/>
</dbReference>
<evidence type="ECO:0000256" key="1">
    <source>
        <dbReference type="ARBA" id="ARBA00004377"/>
    </source>
</evidence>
<keyword evidence="3" id="KW-1003">Cell membrane</keyword>
<accession>A0A1H9YT24</accession>
<gene>
    <name evidence="13" type="ORF">SAMN05660429_00338</name>
</gene>
<evidence type="ECO:0000256" key="6">
    <source>
        <dbReference type="ARBA" id="ARBA00022692"/>
    </source>
</evidence>
<evidence type="ECO:0000259" key="12">
    <source>
        <dbReference type="Pfam" id="PF12019"/>
    </source>
</evidence>
<dbReference type="InterPro" id="IPR012902">
    <property type="entry name" value="N_methyl_site"/>
</dbReference>
<dbReference type="GO" id="GO:0015628">
    <property type="term" value="P:protein secretion by the type II secretion system"/>
    <property type="evidence" value="ECO:0007669"/>
    <property type="project" value="InterPro"/>
</dbReference>
<dbReference type="Proteomes" id="UP000199308">
    <property type="component" value="Unassembled WGS sequence"/>
</dbReference>
<evidence type="ECO:0000313" key="13">
    <source>
        <dbReference type="EMBL" id="SES72269.1"/>
    </source>
</evidence>
<dbReference type="PROSITE" id="PS00409">
    <property type="entry name" value="PROKAR_NTER_METHYL"/>
    <property type="match status" value="1"/>
</dbReference>
<evidence type="ECO:0000256" key="7">
    <source>
        <dbReference type="ARBA" id="ARBA00022989"/>
    </source>
</evidence>
<evidence type="ECO:0000256" key="11">
    <source>
        <dbReference type="SAM" id="Phobius"/>
    </source>
</evidence>
<evidence type="ECO:0000256" key="5">
    <source>
        <dbReference type="ARBA" id="ARBA00022519"/>
    </source>
</evidence>
<dbReference type="Gene3D" id="3.55.40.10">
    <property type="entry name" value="minor pseudopilin epsh domain"/>
    <property type="match status" value="1"/>
</dbReference>
<keyword evidence="14" id="KW-1185">Reference proteome</keyword>
<dbReference type="EMBL" id="FOHK01000001">
    <property type="protein sequence ID" value="SES72269.1"/>
    <property type="molecule type" value="Genomic_DNA"/>
</dbReference>
<evidence type="ECO:0000256" key="9">
    <source>
        <dbReference type="ARBA" id="ARBA00025772"/>
    </source>
</evidence>
<proteinExistence type="inferred from homology"/>
<dbReference type="AlphaFoldDB" id="A0A1H9YT24"/>
<dbReference type="OrthoDB" id="6315619at2"/>
<keyword evidence="4" id="KW-0488">Methylation</keyword>
<dbReference type="InterPro" id="IPR022346">
    <property type="entry name" value="T2SS_GspH"/>
</dbReference>
<evidence type="ECO:0000313" key="14">
    <source>
        <dbReference type="Proteomes" id="UP000199308"/>
    </source>
</evidence>
<comment type="similarity">
    <text evidence="9">Belongs to the GSP H family.</text>
</comment>
<evidence type="ECO:0000256" key="3">
    <source>
        <dbReference type="ARBA" id="ARBA00022475"/>
    </source>
</evidence>
<reference evidence="13 14" key="1">
    <citation type="submission" date="2016-10" db="EMBL/GenBank/DDBJ databases">
        <authorList>
            <person name="de Groot N.N."/>
        </authorList>
    </citation>
    <scope>NUCLEOTIDE SEQUENCE [LARGE SCALE GENOMIC DNA]</scope>
    <source>
        <strain evidence="13 14">DSM 19706</strain>
    </source>
</reference>
<evidence type="ECO:0000256" key="4">
    <source>
        <dbReference type="ARBA" id="ARBA00022481"/>
    </source>
</evidence>
<keyword evidence="7 11" id="KW-1133">Transmembrane helix</keyword>
<keyword evidence="5" id="KW-0997">Cell inner membrane</keyword>
<dbReference type="Pfam" id="PF07963">
    <property type="entry name" value="N_methyl"/>
    <property type="match status" value="1"/>
</dbReference>
<dbReference type="Pfam" id="PF12019">
    <property type="entry name" value="GspH"/>
    <property type="match status" value="1"/>
</dbReference>
<evidence type="ECO:0000256" key="8">
    <source>
        <dbReference type="ARBA" id="ARBA00023136"/>
    </source>
</evidence>
<dbReference type="STRING" id="349064.SAMN05660429_00338"/>